<organism evidence="2 3">
    <name type="scientific">Desulfomonile tiedjei (strain ATCC 49306 / DSM 6799 / DCB-1)</name>
    <dbReference type="NCBI Taxonomy" id="706587"/>
    <lineage>
        <taxon>Bacteria</taxon>
        <taxon>Pseudomonadati</taxon>
        <taxon>Thermodesulfobacteriota</taxon>
        <taxon>Desulfomonilia</taxon>
        <taxon>Desulfomonilales</taxon>
        <taxon>Desulfomonilaceae</taxon>
        <taxon>Desulfomonile</taxon>
    </lineage>
</organism>
<sequence length="29" mass="3487">MDLETALYAFVWIAGFILFLVRFGKMYRD</sequence>
<keyword evidence="1" id="KW-0472">Membrane</keyword>
<keyword evidence="3" id="KW-1185">Reference proteome</keyword>
<dbReference type="KEGG" id="dti:Desti_0920"/>
<keyword evidence="1" id="KW-1133">Transmembrane helix</keyword>
<proteinExistence type="predicted"/>
<accession>I4C248</accession>
<evidence type="ECO:0000313" key="2">
    <source>
        <dbReference type="EMBL" id="AFM23639.1"/>
    </source>
</evidence>
<feature type="transmembrane region" description="Helical" evidence="1">
    <location>
        <begin position="6"/>
        <end position="24"/>
    </location>
</feature>
<dbReference type="Proteomes" id="UP000006055">
    <property type="component" value="Chromosome"/>
</dbReference>
<reference evidence="3" key="1">
    <citation type="submission" date="2012-06" db="EMBL/GenBank/DDBJ databases">
        <title>Complete sequence of chromosome of Desulfomonile tiedjei DSM 6799.</title>
        <authorList>
            <person name="Lucas S."/>
            <person name="Copeland A."/>
            <person name="Lapidus A."/>
            <person name="Glavina del Rio T."/>
            <person name="Dalin E."/>
            <person name="Tice H."/>
            <person name="Bruce D."/>
            <person name="Goodwin L."/>
            <person name="Pitluck S."/>
            <person name="Peters L."/>
            <person name="Ovchinnikova G."/>
            <person name="Zeytun A."/>
            <person name="Lu M."/>
            <person name="Kyrpides N."/>
            <person name="Mavromatis K."/>
            <person name="Ivanova N."/>
            <person name="Brettin T."/>
            <person name="Detter J.C."/>
            <person name="Han C."/>
            <person name="Larimer F."/>
            <person name="Land M."/>
            <person name="Hauser L."/>
            <person name="Markowitz V."/>
            <person name="Cheng J.-F."/>
            <person name="Hugenholtz P."/>
            <person name="Woyke T."/>
            <person name="Wu D."/>
            <person name="Spring S."/>
            <person name="Schroeder M."/>
            <person name="Brambilla E."/>
            <person name="Klenk H.-P."/>
            <person name="Eisen J.A."/>
        </authorList>
    </citation>
    <scope>NUCLEOTIDE SEQUENCE [LARGE SCALE GENOMIC DNA]</scope>
    <source>
        <strain evidence="3">ATCC 49306 / DSM 6799 / DCB-1</strain>
    </source>
</reference>
<name>I4C248_DESTA</name>
<dbReference type="AlphaFoldDB" id="I4C248"/>
<keyword evidence="1" id="KW-0812">Transmembrane</keyword>
<dbReference type="STRING" id="706587.Desti_0920"/>
<dbReference type="EMBL" id="CP003360">
    <property type="protein sequence ID" value="AFM23639.1"/>
    <property type="molecule type" value="Genomic_DNA"/>
</dbReference>
<protein>
    <submittedName>
        <fullName evidence="2">Uncharacterized protein</fullName>
    </submittedName>
</protein>
<gene>
    <name evidence="2" type="ordered locus">Desti_0920</name>
</gene>
<dbReference type="HOGENOM" id="CLU_3409144_0_0_7"/>
<evidence type="ECO:0000313" key="3">
    <source>
        <dbReference type="Proteomes" id="UP000006055"/>
    </source>
</evidence>
<evidence type="ECO:0000256" key="1">
    <source>
        <dbReference type="SAM" id="Phobius"/>
    </source>
</evidence>